<evidence type="ECO:0000256" key="3">
    <source>
        <dbReference type="ARBA" id="ARBA00022723"/>
    </source>
</evidence>
<evidence type="ECO:0000256" key="4">
    <source>
        <dbReference type="ARBA" id="ARBA00022801"/>
    </source>
</evidence>
<reference evidence="8" key="2">
    <citation type="submission" date="2020-09" db="EMBL/GenBank/DDBJ databases">
        <authorList>
            <person name="Sun Q."/>
            <person name="Ohkuma M."/>
        </authorList>
    </citation>
    <scope>NUCLEOTIDE SEQUENCE</scope>
    <source>
        <strain evidence="8">JCM 31740</strain>
    </source>
</reference>
<organism evidence="8 9">
    <name type="scientific">Sulfodiicoccus acidiphilus</name>
    <dbReference type="NCBI Taxonomy" id="1670455"/>
    <lineage>
        <taxon>Archaea</taxon>
        <taxon>Thermoproteota</taxon>
        <taxon>Thermoprotei</taxon>
        <taxon>Sulfolobales</taxon>
        <taxon>Sulfolobaceae</taxon>
        <taxon>Sulfodiicoccus</taxon>
    </lineage>
</organism>
<comment type="cofactor">
    <cofactor evidence="1">
        <name>Mn(2+)</name>
        <dbReference type="ChEBI" id="CHEBI:29035"/>
    </cofactor>
</comment>
<evidence type="ECO:0000313" key="8">
    <source>
        <dbReference type="EMBL" id="GGT87775.1"/>
    </source>
</evidence>
<evidence type="ECO:0000256" key="5">
    <source>
        <dbReference type="ARBA" id="ARBA00022842"/>
    </source>
</evidence>
<accession>A0A830GXN8</accession>
<dbReference type="InterPro" id="IPR020084">
    <property type="entry name" value="NUDIX_hydrolase_CS"/>
</dbReference>
<evidence type="ECO:0000256" key="1">
    <source>
        <dbReference type="ARBA" id="ARBA00001936"/>
    </source>
</evidence>
<feature type="domain" description="Nudix hydrolase" evidence="7">
    <location>
        <begin position="18"/>
        <end position="145"/>
    </location>
</feature>
<comment type="caution">
    <text evidence="8">The sequence shown here is derived from an EMBL/GenBank/DDBJ whole genome shotgun (WGS) entry which is preliminary data.</text>
</comment>
<keyword evidence="3" id="KW-0479">Metal-binding</keyword>
<dbReference type="AlphaFoldDB" id="A0A830GXN8"/>
<dbReference type="GO" id="GO:0046872">
    <property type="term" value="F:metal ion binding"/>
    <property type="evidence" value="ECO:0007669"/>
    <property type="project" value="UniProtKB-KW"/>
</dbReference>
<dbReference type="InterPro" id="IPR045121">
    <property type="entry name" value="CoAse"/>
</dbReference>
<dbReference type="GO" id="GO:0010945">
    <property type="term" value="F:coenzyme A diphosphatase activity"/>
    <property type="evidence" value="ECO:0007669"/>
    <property type="project" value="InterPro"/>
</dbReference>
<evidence type="ECO:0000259" key="7">
    <source>
        <dbReference type="PROSITE" id="PS51462"/>
    </source>
</evidence>
<dbReference type="Gene3D" id="3.90.79.10">
    <property type="entry name" value="Nucleoside Triphosphate Pyrophosphohydrolase"/>
    <property type="match status" value="1"/>
</dbReference>
<dbReference type="InterPro" id="IPR000086">
    <property type="entry name" value="NUDIX_hydrolase_dom"/>
</dbReference>
<dbReference type="EMBL" id="BMQS01000002">
    <property type="protein sequence ID" value="GGT87775.1"/>
    <property type="molecule type" value="Genomic_DNA"/>
</dbReference>
<dbReference type="PANTHER" id="PTHR12992">
    <property type="entry name" value="NUDIX HYDROLASE"/>
    <property type="match status" value="1"/>
</dbReference>
<dbReference type="PROSITE" id="PS51462">
    <property type="entry name" value="NUDIX"/>
    <property type="match status" value="1"/>
</dbReference>
<dbReference type="PANTHER" id="PTHR12992:SF11">
    <property type="entry name" value="MITOCHONDRIAL COENZYME A DIPHOSPHATASE NUDT8"/>
    <property type="match status" value="1"/>
</dbReference>
<dbReference type="Pfam" id="PF00293">
    <property type="entry name" value="NUDIX"/>
    <property type="match status" value="1"/>
</dbReference>
<keyword evidence="4" id="KW-0378">Hydrolase</keyword>
<sequence length="165" mass="18810">MKDMNLPYLLSRPIEDDVISEAAVVLLFTDHSFLIIKRRAWKGDPWSGQMALPGGHRKEGETAMEAAVREAEEEVGIRPTIIGSLGIFSPHSKQIRVRVFLSYAEKELPFRTGDEVEWAAWVNESQLTPGQDCFYYNGERIWGMTFRILLTALSPPLGLWIHEHK</sequence>
<comment type="cofactor">
    <cofactor evidence="2">
        <name>Mg(2+)</name>
        <dbReference type="ChEBI" id="CHEBI:18420"/>
    </cofactor>
</comment>
<keyword evidence="5" id="KW-0460">Magnesium</keyword>
<dbReference type="PROSITE" id="PS00893">
    <property type="entry name" value="NUDIX_BOX"/>
    <property type="match status" value="1"/>
</dbReference>
<keyword evidence="6" id="KW-0464">Manganese</keyword>
<gene>
    <name evidence="8" type="ORF">GCM10007116_02150</name>
</gene>
<protein>
    <submittedName>
        <fullName evidence="8">Coenzyme A pyrophosphatase</fullName>
    </submittedName>
</protein>
<evidence type="ECO:0000256" key="2">
    <source>
        <dbReference type="ARBA" id="ARBA00001946"/>
    </source>
</evidence>
<reference evidence="8" key="1">
    <citation type="journal article" date="2014" name="Int. J. Syst. Evol. Microbiol.">
        <title>Complete genome sequence of Corynebacterium casei LMG S-19264T (=DSM 44701T), isolated from a smear-ripened cheese.</title>
        <authorList>
            <consortium name="US DOE Joint Genome Institute (JGI-PGF)"/>
            <person name="Walter F."/>
            <person name="Albersmeier A."/>
            <person name="Kalinowski J."/>
            <person name="Ruckert C."/>
        </authorList>
    </citation>
    <scope>NUCLEOTIDE SEQUENCE</scope>
    <source>
        <strain evidence="8">JCM 31740</strain>
    </source>
</reference>
<name>A0A830GXN8_9CREN</name>
<evidence type="ECO:0000313" key="9">
    <source>
        <dbReference type="Proteomes" id="UP000616143"/>
    </source>
</evidence>
<dbReference type="SUPFAM" id="SSF55811">
    <property type="entry name" value="Nudix"/>
    <property type="match status" value="1"/>
</dbReference>
<evidence type="ECO:0000256" key="6">
    <source>
        <dbReference type="ARBA" id="ARBA00023211"/>
    </source>
</evidence>
<proteinExistence type="predicted"/>
<dbReference type="InterPro" id="IPR015797">
    <property type="entry name" value="NUDIX_hydrolase-like_dom_sf"/>
</dbReference>
<dbReference type="Proteomes" id="UP000616143">
    <property type="component" value="Unassembled WGS sequence"/>
</dbReference>